<dbReference type="PROSITE" id="PS51170">
    <property type="entry name" value="CW"/>
    <property type="match status" value="2"/>
</dbReference>
<dbReference type="Pfam" id="PF19127">
    <property type="entry name" value="Choline_bind_3"/>
    <property type="match status" value="1"/>
</dbReference>
<sequence>MKNFKKLLSALLVFCGLAMLNPVQANAAWKQNNTGWWYTQGSSYSVGWEQIDGKWYYFDSNGYMKTGWINDNGNWYYCWSNGQMAQNCYVGNYYLNNNGVWTTNTGSSSTGDFVTDSQIAYLSATGDKYHKIPNCGKMNPNKAIKTTVNDAKVKHKICEKCW</sequence>
<feature type="repeat" description="Cell wall-binding" evidence="2">
    <location>
        <begin position="65"/>
        <end position="84"/>
    </location>
</feature>
<protein>
    <submittedName>
        <fullName evidence="4">Cell wall-binding protein</fullName>
    </submittedName>
</protein>
<dbReference type="OrthoDB" id="1928949at2"/>
<dbReference type="Gene3D" id="2.10.270.20">
    <property type="match status" value="1"/>
</dbReference>
<dbReference type="EMBL" id="SWVK01000020">
    <property type="protein sequence ID" value="NFN36220.1"/>
    <property type="molecule type" value="Genomic_DNA"/>
</dbReference>
<dbReference type="RefSeq" id="WP_053342065.1">
    <property type="nucleotide sequence ID" value="NZ_LFPD01000007.1"/>
</dbReference>
<feature type="repeat" description="Cell wall-binding" evidence="2">
    <location>
        <begin position="45"/>
        <end position="64"/>
    </location>
</feature>
<comment type="caution">
    <text evidence="4">The sequence shown here is derived from an EMBL/GenBank/DDBJ whole genome shotgun (WGS) entry which is preliminary data.</text>
</comment>
<evidence type="ECO:0000313" key="5">
    <source>
        <dbReference type="Proteomes" id="UP000473681"/>
    </source>
</evidence>
<name>A0A846JSK1_CLOBO</name>
<proteinExistence type="predicted"/>
<feature type="chain" id="PRO_5032653702" evidence="3">
    <location>
        <begin position="28"/>
        <end position="162"/>
    </location>
</feature>
<evidence type="ECO:0000256" key="2">
    <source>
        <dbReference type="PROSITE-ProRule" id="PRU00591"/>
    </source>
</evidence>
<evidence type="ECO:0000313" key="4">
    <source>
        <dbReference type="EMBL" id="NFN36220.1"/>
    </source>
</evidence>
<keyword evidence="3" id="KW-0732">Signal</keyword>
<gene>
    <name evidence="4" type="ORF">FDB51_14075</name>
</gene>
<organism evidence="4 5">
    <name type="scientific">Clostridium botulinum</name>
    <dbReference type="NCBI Taxonomy" id="1491"/>
    <lineage>
        <taxon>Bacteria</taxon>
        <taxon>Bacillati</taxon>
        <taxon>Bacillota</taxon>
        <taxon>Clostridia</taxon>
        <taxon>Eubacteriales</taxon>
        <taxon>Clostridiaceae</taxon>
        <taxon>Clostridium</taxon>
    </lineage>
</organism>
<accession>A0A846JSK1</accession>
<feature type="signal peptide" evidence="3">
    <location>
        <begin position="1"/>
        <end position="27"/>
    </location>
</feature>
<reference evidence="4 5" key="1">
    <citation type="submission" date="2019-04" db="EMBL/GenBank/DDBJ databases">
        <title>Genome sequencing of Clostridium botulinum Groups I-IV and Clostridium butyricum.</title>
        <authorList>
            <person name="Brunt J."/>
            <person name="Van Vliet A.H.M."/>
            <person name="Stringer S.C."/>
            <person name="Carter A.T."/>
            <person name="Peck M.W."/>
        </authorList>
    </citation>
    <scope>NUCLEOTIDE SEQUENCE [LARGE SCALE GENOMIC DNA]</scope>
    <source>
        <strain evidence="4 5">CB-K-33E</strain>
    </source>
</reference>
<dbReference type="InterPro" id="IPR018337">
    <property type="entry name" value="Cell_wall/Cho-bd_repeat"/>
</dbReference>
<evidence type="ECO:0000256" key="3">
    <source>
        <dbReference type="SAM" id="SignalP"/>
    </source>
</evidence>
<dbReference type="AlphaFoldDB" id="A0A846JSK1"/>
<dbReference type="SUPFAM" id="SSF69360">
    <property type="entry name" value="Cell wall binding repeat"/>
    <property type="match status" value="1"/>
</dbReference>
<evidence type="ECO:0000256" key="1">
    <source>
        <dbReference type="ARBA" id="ARBA00022737"/>
    </source>
</evidence>
<keyword evidence="1" id="KW-0677">Repeat</keyword>
<dbReference type="Proteomes" id="UP000473681">
    <property type="component" value="Unassembled WGS sequence"/>
</dbReference>